<evidence type="ECO:0000313" key="2">
    <source>
        <dbReference type="EMBL" id="QDU37813.1"/>
    </source>
</evidence>
<dbReference type="OrthoDB" id="291302at2"/>
<organism evidence="2 3">
    <name type="scientific">Maioricimonas rarisocia</name>
    <dbReference type="NCBI Taxonomy" id="2528026"/>
    <lineage>
        <taxon>Bacteria</taxon>
        <taxon>Pseudomonadati</taxon>
        <taxon>Planctomycetota</taxon>
        <taxon>Planctomycetia</taxon>
        <taxon>Planctomycetales</taxon>
        <taxon>Planctomycetaceae</taxon>
        <taxon>Maioricimonas</taxon>
    </lineage>
</organism>
<keyword evidence="1" id="KW-1133">Transmembrane helix</keyword>
<keyword evidence="1" id="KW-0472">Membrane</keyword>
<accession>A0A517Z5R8</accession>
<evidence type="ECO:0000313" key="3">
    <source>
        <dbReference type="Proteomes" id="UP000320496"/>
    </source>
</evidence>
<dbReference type="AlphaFoldDB" id="A0A517Z5R8"/>
<reference evidence="2 3" key="1">
    <citation type="submission" date="2019-02" db="EMBL/GenBank/DDBJ databases">
        <title>Deep-cultivation of Planctomycetes and their phenomic and genomic characterization uncovers novel biology.</title>
        <authorList>
            <person name="Wiegand S."/>
            <person name="Jogler M."/>
            <person name="Boedeker C."/>
            <person name="Pinto D."/>
            <person name="Vollmers J."/>
            <person name="Rivas-Marin E."/>
            <person name="Kohn T."/>
            <person name="Peeters S.H."/>
            <person name="Heuer A."/>
            <person name="Rast P."/>
            <person name="Oberbeckmann S."/>
            <person name="Bunk B."/>
            <person name="Jeske O."/>
            <person name="Meyerdierks A."/>
            <person name="Storesund J.E."/>
            <person name="Kallscheuer N."/>
            <person name="Luecker S."/>
            <person name="Lage O.M."/>
            <person name="Pohl T."/>
            <person name="Merkel B.J."/>
            <person name="Hornburger P."/>
            <person name="Mueller R.-W."/>
            <person name="Bruemmer F."/>
            <person name="Labrenz M."/>
            <person name="Spormann A.M."/>
            <person name="Op den Camp H."/>
            <person name="Overmann J."/>
            <person name="Amann R."/>
            <person name="Jetten M.S.M."/>
            <person name="Mascher T."/>
            <person name="Medema M.H."/>
            <person name="Devos D.P."/>
            <person name="Kaster A.-K."/>
            <person name="Ovreas L."/>
            <person name="Rohde M."/>
            <person name="Galperin M.Y."/>
            <person name="Jogler C."/>
        </authorList>
    </citation>
    <scope>NUCLEOTIDE SEQUENCE [LARGE SCALE GENOMIC DNA]</scope>
    <source>
        <strain evidence="2 3">Mal4</strain>
    </source>
</reference>
<dbReference type="RefSeq" id="WP_145369034.1">
    <property type="nucleotide sequence ID" value="NZ_CP036275.1"/>
</dbReference>
<proteinExistence type="predicted"/>
<dbReference type="KEGG" id="mri:Mal4_21300"/>
<sequence length="472" mass="53012">MARSDQAFDPYHKWLGIPRDRRPPTHYDLLGVRLNEEDGDVIRAAAEQRRNFVESQRGIGEDAAVEALLYQLQEAEVTLTDPQLRRDYDQRTKLFVRRSKRRRVDPNAERSQVGALPGRTVGEGSGIVRTFVGLMVVFGVGFSAVAWFSFQLPWAGSLTKKAPRSPPPITNAEQAAEEEIAPPPLGDMELIYLKELDFPGRPEDDLWVTGDGMTVYWCSPNPPENGLWIHVAHRPAPGKPFDPESIRPLYPGLDPTVTGDGLEMIYLKPRRGGADLVRRRRPSQEMEFGEEERIEELVDRFGFLGAPCLAEDGLTLYVDRMDEGTGKSVPLTRVNSLARGTVHSFSTRETRDAPWNEPQPVSFEEGAPVIRFAHVANNGRCIVARIVAQQNRDLPNLVVFLRETLDEPFRVQGMVAVEDVVVRGKFPRFVPATNELYLSTWGEDNHWTPGVVRNFDPERIGEERAAPSAADQ</sequence>
<evidence type="ECO:0000256" key="1">
    <source>
        <dbReference type="SAM" id="Phobius"/>
    </source>
</evidence>
<gene>
    <name evidence="2" type="ORF">Mal4_21300</name>
</gene>
<keyword evidence="3" id="KW-1185">Reference proteome</keyword>
<dbReference type="EMBL" id="CP036275">
    <property type="protein sequence ID" value="QDU37813.1"/>
    <property type="molecule type" value="Genomic_DNA"/>
</dbReference>
<keyword evidence="1" id="KW-0812">Transmembrane</keyword>
<dbReference type="Proteomes" id="UP000320496">
    <property type="component" value="Chromosome"/>
</dbReference>
<evidence type="ECO:0008006" key="4">
    <source>
        <dbReference type="Google" id="ProtNLM"/>
    </source>
</evidence>
<protein>
    <recommendedName>
        <fullName evidence="4">J domain-containing protein</fullName>
    </recommendedName>
</protein>
<feature type="transmembrane region" description="Helical" evidence="1">
    <location>
        <begin position="127"/>
        <end position="150"/>
    </location>
</feature>
<name>A0A517Z5R8_9PLAN</name>